<protein>
    <submittedName>
        <fullName evidence="1">Auxin-responsive protein SAUR72</fullName>
    </submittedName>
</protein>
<keyword evidence="2" id="KW-1185">Reference proteome</keyword>
<proteinExistence type="predicted"/>
<reference evidence="1 2" key="1">
    <citation type="journal article" date="2022" name="Plant J.">
        <title>Chromosome-level genome of Camellia lanceoleosa provides a valuable resource for understanding genome evolution and self-incompatibility.</title>
        <authorList>
            <person name="Gong W."/>
            <person name="Xiao S."/>
            <person name="Wang L."/>
            <person name="Liao Z."/>
            <person name="Chang Y."/>
            <person name="Mo W."/>
            <person name="Hu G."/>
            <person name="Li W."/>
            <person name="Zhao G."/>
            <person name="Zhu H."/>
            <person name="Hu X."/>
            <person name="Ji K."/>
            <person name="Xiang X."/>
            <person name="Song Q."/>
            <person name="Yuan D."/>
            <person name="Jin S."/>
            <person name="Zhang L."/>
        </authorList>
    </citation>
    <scope>NUCLEOTIDE SEQUENCE [LARGE SCALE GENOMIC DNA]</scope>
    <source>
        <strain evidence="1">SQ_2022a</strain>
    </source>
</reference>
<evidence type="ECO:0000313" key="2">
    <source>
        <dbReference type="Proteomes" id="UP001060215"/>
    </source>
</evidence>
<gene>
    <name evidence="1" type="ORF">LOK49_LG02G00905</name>
</gene>
<dbReference type="EMBL" id="CM045760">
    <property type="protein sequence ID" value="KAI8027028.1"/>
    <property type="molecule type" value="Genomic_DNA"/>
</dbReference>
<organism evidence="1 2">
    <name type="scientific">Camellia lanceoleosa</name>
    <dbReference type="NCBI Taxonomy" id="1840588"/>
    <lineage>
        <taxon>Eukaryota</taxon>
        <taxon>Viridiplantae</taxon>
        <taxon>Streptophyta</taxon>
        <taxon>Embryophyta</taxon>
        <taxon>Tracheophyta</taxon>
        <taxon>Spermatophyta</taxon>
        <taxon>Magnoliopsida</taxon>
        <taxon>eudicotyledons</taxon>
        <taxon>Gunneridae</taxon>
        <taxon>Pentapetalae</taxon>
        <taxon>asterids</taxon>
        <taxon>Ericales</taxon>
        <taxon>Theaceae</taxon>
        <taxon>Camellia</taxon>
    </lineage>
</organism>
<evidence type="ECO:0000313" key="1">
    <source>
        <dbReference type="EMBL" id="KAI8027028.1"/>
    </source>
</evidence>
<accession>A0ACC0IPN0</accession>
<name>A0ACC0IPN0_9ERIC</name>
<comment type="caution">
    <text evidence="1">The sequence shown here is derived from an EMBL/GenBank/DDBJ whole genome shotgun (WGS) entry which is preliminary data.</text>
</comment>
<dbReference type="Proteomes" id="UP001060215">
    <property type="component" value="Chromosome 3"/>
</dbReference>
<sequence length="101" mass="11446">MKKLIRRLSRVADSSQYCLLRSESKTPSRSGAFDAFSFCSASIRRSRVRSATVPKGHVPVFVVDAMERFAVSADLLNHPIFIKRLARQEPQFLHSRRGKPS</sequence>